<evidence type="ECO:0008006" key="3">
    <source>
        <dbReference type="Google" id="ProtNLM"/>
    </source>
</evidence>
<gene>
    <name evidence="1" type="ORF">C7H19_05505</name>
</gene>
<name>A0A2T1M185_9CHRO</name>
<evidence type="ECO:0000313" key="2">
    <source>
        <dbReference type="Proteomes" id="UP000239001"/>
    </source>
</evidence>
<dbReference type="OrthoDB" id="515661at2"/>
<dbReference type="Proteomes" id="UP000239001">
    <property type="component" value="Unassembled WGS sequence"/>
</dbReference>
<sequence>MPRVGNLIRVLHPDYAAGILGSIQAQETSGRWLVRLLDNPLENINEPLILSLEESDFEVLDSQSPQS</sequence>
<organism evidence="1 2">
    <name type="scientific">Aphanothece hegewaldii CCALA 016</name>
    <dbReference type="NCBI Taxonomy" id="2107694"/>
    <lineage>
        <taxon>Bacteria</taxon>
        <taxon>Bacillati</taxon>
        <taxon>Cyanobacteriota</taxon>
        <taxon>Cyanophyceae</taxon>
        <taxon>Oscillatoriophycideae</taxon>
        <taxon>Chroococcales</taxon>
        <taxon>Aphanothecaceae</taxon>
        <taxon>Aphanothece</taxon>
    </lineage>
</organism>
<accession>A0A2T1M185</accession>
<comment type="caution">
    <text evidence="1">The sequence shown here is derived from an EMBL/GenBank/DDBJ whole genome shotgun (WGS) entry which is preliminary data.</text>
</comment>
<proteinExistence type="predicted"/>
<dbReference type="RefSeq" id="WP_106455884.1">
    <property type="nucleotide sequence ID" value="NZ_PXOH01000004.1"/>
</dbReference>
<keyword evidence="2" id="KW-1185">Reference proteome</keyword>
<evidence type="ECO:0000313" key="1">
    <source>
        <dbReference type="EMBL" id="PSF38441.1"/>
    </source>
</evidence>
<reference evidence="1 2" key="2">
    <citation type="submission" date="2018-03" db="EMBL/GenBank/DDBJ databases">
        <authorList>
            <person name="Keele B.F."/>
        </authorList>
    </citation>
    <scope>NUCLEOTIDE SEQUENCE [LARGE SCALE GENOMIC DNA]</scope>
    <source>
        <strain evidence="1 2">CCALA 016</strain>
    </source>
</reference>
<dbReference type="EMBL" id="PXOH01000004">
    <property type="protein sequence ID" value="PSF38441.1"/>
    <property type="molecule type" value="Genomic_DNA"/>
</dbReference>
<reference evidence="1 2" key="1">
    <citation type="submission" date="2018-03" db="EMBL/GenBank/DDBJ databases">
        <title>The ancient ancestry and fast evolution of plastids.</title>
        <authorList>
            <person name="Moore K.R."/>
            <person name="Magnabosco C."/>
            <person name="Momper L."/>
            <person name="Gold D.A."/>
            <person name="Bosak T."/>
            <person name="Fournier G.P."/>
        </authorList>
    </citation>
    <scope>NUCLEOTIDE SEQUENCE [LARGE SCALE GENOMIC DNA]</scope>
    <source>
        <strain evidence="1 2">CCALA 016</strain>
    </source>
</reference>
<dbReference type="AlphaFoldDB" id="A0A2T1M185"/>
<protein>
    <recommendedName>
        <fullName evidence="3">DUF3104 domain-containing protein</fullName>
    </recommendedName>
</protein>